<evidence type="ECO:0000313" key="1">
    <source>
        <dbReference type="EMBL" id="ACB52910.1"/>
    </source>
</evidence>
<gene>
    <name evidence="1" type="ordered locus">cce_3562</name>
</gene>
<dbReference type="Gene3D" id="2.160.20.80">
    <property type="entry name" value="E3 ubiquitin-protein ligase SopA"/>
    <property type="match status" value="1"/>
</dbReference>
<dbReference type="Proteomes" id="UP000001203">
    <property type="component" value="Chromosome circular"/>
</dbReference>
<dbReference type="AlphaFoldDB" id="B1X011"/>
<reference evidence="1 2" key="1">
    <citation type="journal article" date="2008" name="Proc. Natl. Acad. Sci. U.S.A.">
        <title>The genome of Cyanothece 51142, a unicellular diazotrophic cyanobacterium important in the marine nitrogen cycle.</title>
        <authorList>
            <person name="Welsh E.A."/>
            <person name="Liberton M."/>
            <person name="Stoeckel J."/>
            <person name="Loh T."/>
            <person name="Elvitigala T."/>
            <person name="Wang C."/>
            <person name="Wollam A."/>
            <person name="Fulton R.S."/>
            <person name="Clifton S.W."/>
            <person name="Jacobs J.M."/>
            <person name="Aurora R."/>
            <person name="Ghosh B.K."/>
            <person name="Sherman L.A."/>
            <person name="Smith R.D."/>
            <person name="Wilson R.K."/>
            <person name="Pakrasi H.B."/>
        </authorList>
    </citation>
    <scope>NUCLEOTIDE SEQUENCE [LARGE SCALE GENOMIC DNA]</scope>
    <source>
        <strain evidence="2">ATCC 51142 / BH68</strain>
    </source>
</reference>
<dbReference type="RefSeq" id="WP_009545274.1">
    <property type="nucleotide sequence ID" value="NC_010546.1"/>
</dbReference>
<dbReference type="InterPro" id="IPR001646">
    <property type="entry name" value="5peptide_repeat"/>
</dbReference>
<dbReference type="InterPro" id="IPR051082">
    <property type="entry name" value="Pentapeptide-BTB/POZ_domain"/>
</dbReference>
<dbReference type="eggNOG" id="COG1357">
    <property type="taxonomic scope" value="Bacteria"/>
</dbReference>
<proteinExistence type="predicted"/>
<dbReference type="Pfam" id="PF00805">
    <property type="entry name" value="Pentapeptide"/>
    <property type="match status" value="1"/>
</dbReference>
<dbReference type="EMBL" id="CP000806">
    <property type="protein sequence ID" value="ACB52910.1"/>
    <property type="molecule type" value="Genomic_DNA"/>
</dbReference>
<dbReference type="SUPFAM" id="SSF141571">
    <property type="entry name" value="Pentapeptide repeat-like"/>
    <property type="match status" value="1"/>
</dbReference>
<dbReference type="HOGENOM" id="CLU_033401_4_2_3"/>
<dbReference type="PANTHER" id="PTHR14136:SF17">
    <property type="entry name" value="BTB_POZ DOMAIN-CONTAINING PROTEIN KCTD9"/>
    <property type="match status" value="1"/>
</dbReference>
<evidence type="ECO:0000313" key="2">
    <source>
        <dbReference type="Proteomes" id="UP000001203"/>
    </source>
</evidence>
<name>B1X011_CROS5</name>
<organism evidence="1 2">
    <name type="scientific">Crocosphaera subtropica (strain ATCC 51142 / BH68)</name>
    <name type="common">Cyanothece sp. (strain ATCC 51142)</name>
    <dbReference type="NCBI Taxonomy" id="43989"/>
    <lineage>
        <taxon>Bacteria</taxon>
        <taxon>Bacillati</taxon>
        <taxon>Cyanobacteriota</taxon>
        <taxon>Cyanophyceae</taxon>
        <taxon>Oscillatoriophycideae</taxon>
        <taxon>Chroococcales</taxon>
        <taxon>Aphanothecaceae</taxon>
        <taxon>Crocosphaera</taxon>
        <taxon>Crocosphaera subtropica</taxon>
    </lineage>
</organism>
<keyword evidence="2" id="KW-1185">Reference proteome</keyword>
<sequence>MFQIKRNQLQHRYEMGDRDFSYLDLSGLNLENMNLKGANLQGSNLKGTNLENANLKGTNLINCNCYRVNLYKANLSDIDLSYANLKEGNCHRTRIENACLDYVCLERTDFSEAYVKTVSVRCARFYKTDLTDATLIDVNLTQAYVSEIYYSKLTRLTNCFKTEKSDLFEFLNKYSMQHDNGMDTTLDELQLNFF</sequence>
<dbReference type="OrthoDB" id="428116at2"/>
<dbReference type="STRING" id="43989.cce_3562"/>
<protein>
    <submittedName>
        <fullName evidence="1">RfrA family pentapeptide repeat</fullName>
    </submittedName>
</protein>
<dbReference type="PANTHER" id="PTHR14136">
    <property type="entry name" value="BTB_POZ DOMAIN-CONTAINING PROTEIN KCTD9"/>
    <property type="match status" value="1"/>
</dbReference>
<dbReference type="KEGG" id="cyt:cce_3562"/>
<accession>B1X011</accession>